<dbReference type="EMBL" id="KU963252">
    <property type="protein sequence ID" value="AMS02954.1"/>
    <property type="molecule type" value="Genomic_DNA"/>
</dbReference>
<proteinExistence type="predicted"/>
<evidence type="ECO:0000313" key="1">
    <source>
        <dbReference type="EMBL" id="AMS02954.1"/>
    </source>
</evidence>
<accession>A0A142KA21</accession>
<dbReference type="KEGG" id="vg:29124563"/>
<dbReference type="OrthoDB" id="21742at10239"/>
<dbReference type="GeneID" id="29124563"/>
<evidence type="ECO:0000313" key="2">
    <source>
        <dbReference type="Proteomes" id="UP000204094"/>
    </source>
</evidence>
<gene>
    <name evidence="1" type="primary">33</name>
    <name evidence="1" type="ORF">SEA_SCHNABELTIER_33</name>
</gene>
<dbReference type="RefSeq" id="YP_009303416.1">
    <property type="nucleotide sequence ID" value="NC_031255.2"/>
</dbReference>
<keyword evidence="2" id="KW-1185">Reference proteome</keyword>
<sequence length="162" mass="17918">MKVGRSRRAIGSPAGTMGPVIDREVLRAASEAVRVVMRRQQANRQLATDGGWAAPDPELEALGVECDEVLYGQRGEAPDLADRFGRSARRQLGAVKRRSPGGADLRQGSTCTRRYRVRVYASRGARSIRPMVHPVTLLTAPLQWPMLMVSEPLTRRASARWK</sequence>
<reference evidence="1" key="1">
    <citation type="submission" date="2018-02" db="EMBL/GenBank/DDBJ databases">
        <authorList>
            <person name="Arnold Z.M."/>
            <person name="Basina A."/>
            <person name="Iyer A.M."/>
            <person name="Stoner T.H."/>
            <person name="Kasturiarachi N.S."/>
            <person name="Pressimone C.A."/>
            <person name="Schiebel J.G."/>
            <person name="Furbee E.C."/>
            <person name="Grubb S.R."/>
            <person name="Warner M.H."/>
            <person name="Montgomery M.T."/>
            <person name="Garlena R.A."/>
            <person name="Russell D.A."/>
            <person name="Pope W.H."/>
            <person name="Jacobs-Sera D."/>
            <person name="Hendrix R.W."/>
            <person name="Hatfull G.F."/>
        </authorList>
    </citation>
    <scope>NUCLEOTIDE SEQUENCE</scope>
</reference>
<organism evidence="1 2">
    <name type="scientific">Gordonia phage Schnabeltier</name>
    <dbReference type="NCBI Taxonomy" id="1821561"/>
    <lineage>
        <taxon>Viruses</taxon>
        <taxon>Duplodnaviria</taxon>
        <taxon>Heunggongvirae</taxon>
        <taxon>Uroviricota</taxon>
        <taxon>Caudoviricetes</taxon>
        <taxon>Schnabeltiervirus</taxon>
        <taxon>Schnabeltiervirus schnabeltier</taxon>
    </lineage>
</organism>
<dbReference type="Proteomes" id="UP000204094">
    <property type="component" value="Segment"/>
</dbReference>
<name>A0A142KA21_9CAUD</name>
<protein>
    <submittedName>
        <fullName evidence="1">Uncharacterized protein</fullName>
    </submittedName>
</protein>